<feature type="region of interest" description="Disordered" evidence="2">
    <location>
        <begin position="138"/>
        <end position="173"/>
    </location>
</feature>
<reference evidence="3 4" key="1">
    <citation type="submission" date="2017-06" db="EMBL/GenBank/DDBJ databases">
        <title>Ant-infecting Ophiocordyceps genomes reveal a high diversity of potential behavioral manipulation genes and a possible major role for enterotoxins.</title>
        <authorList>
            <person name="De Bekker C."/>
            <person name="Evans H.C."/>
            <person name="Brachmann A."/>
            <person name="Hughes D.P."/>
        </authorList>
    </citation>
    <scope>NUCLEOTIDE SEQUENCE [LARGE SCALE GENOMIC DNA]</scope>
    <source>
        <strain evidence="3 4">Map64</strain>
    </source>
</reference>
<comment type="caution">
    <text evidence="3">The sequence shown here is derived from an EMBL/GenBank/DDBJ whole genome shotgun (WGS) entry which is preliminary data.</text>
</comment>
<dbReference type="STRING" id="1399860.A0A2C5YE96"/>
<sequence length="540" mass="59793">MPVQESSSHQAAASRPSGLSFLDIVTNKDDDEAVGRPSLGSSTAFEAPGAAWTPDSGDEKCHPPNHGARQGQREQGSYLPLQAPHGSPHSQKVPRPHAQMLPSLPQTFPEYASLASNYALERDLKAADALRRDDATAHDATCAPWQPSGSRLATSSPPGNGSQEQRHGSSTSQLDRAPMYYFGSQHAVDDNVAEEEALTQAEDFIVVDEAGQVAAGAYEDASDDAGYGSEGFSSASTSAQSSIRDYLFENGRRYHRFREGAYNFPNDDLEQEREDLKHIMVKLLCGKKLHFAPIGEHPQEILDIGTGTGIWAIEMGDEYPSANVLGIDLSPIQPDWLPPNVRFVVDDVESPWLYQRNHFDYIHSRHTVMAVRDWTRLFRRAHEHLKPGGWIELQEIHHKPSSASLTGTMSEDHGVAQFWACVNEGLTTLGVDLDTAADGKLADMMRETGFVNIRQRVFHVPIGTWPKNKVLKKVGLYWRTILVDGLQAIALGPLTRGLRWNRDQVELFLMDVRRAYQDNSALMFMPLHIIYAQKAHSAVA</sequence>
<feature type="region of interest" description="Disordered" evidence="2">
    <location>
        <begin position="1"/>
        <end position="20"/>
    </location>
</feature>
<dbReference type="EMBL" id="NJET01000020">
    <property type="protein sequence ID" value="PHH65201.1"/>
    <property type="molecule type" value="Genomic_DNA"/>
</dbReference>
<dbReference type="Proteomes" id="UP000226192">
    <property type="component" value="Unassembled WGS sequence"/>
</dbReference>
<accession>A0A2C5YE96</accession>
<dbReference type="PANTHER" id="PTHR43591">
    <property type="entry name" value="METHYLTRANSFERASE"/>
    <property type="match status" value="1"/>
</dbReference>
<dbReference type="CDD" id="cd02440">
    <property type="entry name" value="AdoMet_MTases"/>
    <property type="match status" value="1"/>
</dbReference>
<gene>
    <name evidence="3" type="ORF">CDD81_3060</name>
</gene>
<feature type="compositionally biased region" description="Polar residues" evidence="2">
    <location>
        <begin position="1"/>
        <end position="11"/>
    </location>
</feature>
<dbReference type="PANTHER" id="PTHR43591:SF10">
    <property type="entry name" value="ABC TRANSMEMBRANE TYPE-1 DOMAIN-CONTAINING PROTEIN-RELATED"/>
    <property type="match status" value="1"/>
</dbReference>
<evidence type="ECO:0000313" key="4">
    <source>
        <dbReference type="Proteomes" id="UP000226192"/>
    </source>
</evidence>
<dbReference type="InterPro" id="IPR029063">
    <property type="entry name" value="SAM-dependent_MTases_sf"/>
</dbReference>
<dbReference type="Pfam" id="PF13489">
    <property type="entry name" value="Methyltransf_23"/>
    <property type="match status" value="1"/>
</dbReference>
<protein>
    <recommendedName>
        <fullName evidence="5">Methyltransferase domain-containing protein</fullName>
    </recommendedName>
</protein>
<organism evidence="3 4">
    <name type="scientific">Ophiocordyceps australis</name>
    <dbReference type="NCBI Taxonomy" id="1399860"/>
    <lineage>
        <taxon>Eukaryota</taxon>
        <taxon>Fungi</taxon>
        <taxon>Dikarya</taxon>
        <taxon>Ascomycota</taxon>
        <taxon>Pezizomycotina</taxon>
        <taxon>Sordariomycetes</taxon>
        <taxon>Hypocreomycetidae</taxon>
        <taxon>Hypocreales</taxon>
        <taxon>Ophiocordycipitaceae</taxon>
        <taxon>Ophiocordyceps</taxon>
    </lineage>
</organism>
<dbReference type="SUPFAM" id="SSF53335">
    <property type="entry name" value="S-adenosyl-L-methionine-dependent methyltransferases"/>
    <property type="match status" value="1"/>
</dbReference>
<dbReference type="AlphaFoldDB" id="A0A2C5YE96"/>
<evidence type="ECO:0000256" key="2">
    <source>
        <dbReference type="SAM" id="MobiDB-lite"/>
    </source>
</evidence>
<proteinExistence type="inferred from homology"/>
<dbReference type="Gene3D" id="3.40.50.150">
    <property type="entry name" value="Vaccinia Virus protein VP39"/>
    <property type="match status" value="1"/>
</dbReference>
<dbReference type="GO" id="GO:0008168">
    <property type="term" value="F:methyltransferase activity"/>
    <property type="evidence" value="ECO:0007669"/>
    <property type="project" value="TreeGrafter"/>
</dbReference>
<feature type="region of interest" description="Disordered" evidence="2">
    <location>
        <begin position="30"/>
        <end position="103"/>
    </location>
</feature>
<keyword evidence="4" id="KW-1185">Reference proteome</keyword>
<evidence type="ECO:0008006" key="5">
    <source>
        <dbReference type="Google" id="ProtNLM"/>
    </source>
</evidence>
<evidence type="ECO:0000256" key="1">
    <source>
        <dbReference type="ARBA" id="ARBA00038158"/>
    </source>
</evidence>
<feature type="compositionally biased region" description="Polar residues" evidence="2">
    <location>
        <begin position="147"/>
        <end position="173"/>
    </location>
</feature>
<dbReference type="OrthoDB" id="184880at2759"/>
<evidence type="ECO:0000313" key="3">
    <source>
        <dbReference type="EMBL" id="PHH65201.1"/>
    </source>
</evidence>
<name>A0A2C5YE96_9HYPO</name>
<comment type="similarity">
    <text evidence="1">Belongs to the methyltransferase superfamily. LaeA methyltransferase family.</text>
</comment>